<protein>
    <submittedName>
        <fullName evidence="3">Endonuclease/exonuclease/phosphatase (EEP) superfamily protein YafD</fullName>
    </submittedName>
</protein>
<dbReference type="Pfam" id="PF03372">
    <property type="entry name" value="Exo_endo_phos"/>
    <property type="match status" value="1"/>
</dbReference>
<organism evidence="3 4">
    <name type="scientific">Actinomycetospora cinnamomea</name>
    <dbReference type="NCBI Taxonomy" id="663609"/>
    <lineage>
        <taxon>Bacteria</taxon>
        <taxon>Bacillati</taxon>
        <taxon>Actinomycetota</taxon>
        <taxon>Actinomycetes</taxon>
        <taxon>Pseudonocardiales</taxon>
        <taxon>Pseudonocardiaceae</taxon>
        <taxon>Actinomycetospora</taxon>
    </lineage>
</organism>
<gene>
    <name evidence="3" type="ORF">C8D89_12020</name>
</gene>
<proteinExistence type="predicted"/>
<dbReference type="SUPFAM" id="SSF56219">
    <property type="entry name" value="DNase I-like"/>
    <property type="match status" value="1"/>
</dbReference>
<keyword evidence="3" id="KW-0378">Hydrolase</keyword>
<keyword evidence="1" id="KW-0812">Transmembrane</keyword>
<evidence type="ECO:0000313" key="4">
    <source>
        <dbReference type="Proteomes" id="UP000245639"/>
    </source>
</evidence>
<dbReference type="InterPro" id="IPR005135">
    <property type="entry name" value="Endo/exonuclease/phosphatase"/>
</dbReference>
<evidence type="ECO:0000313" key="3">
    <source>
        <dbReference type="EMBL" id="PVZ03664.1"/>
    </source>
</evidence>
<dbReference type="Gene3D" id="3.60.10.10">
    <property type="entry name" value="Endonuclease/exonuclease/phosphatase"/>
    <property type="match status" value="1"/>
</dbReference>
<keyword evidence="3" id="KW-0255">Endonuclease</keyword>
<keyword evidence="4" id="KW-1185">Reference proteome</keyword>
<dbReference type="EMBL" id="QEKW01000020">
    <property type="protein sequence ID" value="PVZ03664.1"/>
    <property type="molecule type" value="Genomic_DNA"/>
</dbReference>
<dbReference type="OrthoDB" id="3808618at2"/>
<sequence>MERDTVAPPPRRRTGAAPWLWALLAVLPWLWFPLRDPLGLVGDVLAILLPVIALAAAATAVVRGRRRGVPSAVSAVLAAAMAVVGPWTPADAGAVRPGAALTVASANVTGLPSTVPALVGASADVLVVVENGPGVDRAVAAAYPFHVSSLGAPAVGVYSRVPVRLLERPGPDLRGMRVAVEGPTPFVLYALHVPRPWWTGRGSYQATPAEHHRLVEEVAARVARERGPVVVAGDLNSTDRARDYRLLADEVGLTDAMRAGWAGPTSVTQWRLLLLRIDHLLVGPGWCGDGARRFPLPGSDHDGVAATVGPCAGPSR</sequence>
<feature type="transmembrane region" description="Helical" evidence="1">
    <location>
        <begin position="16"/>
        <end position="32"/>
    </location>
</feature>
<keyword evidence="1" id="KW-1133">Transmembrane helix</keyword>
<keyword evidence="3" id="KW-0540">Nuclease</keyword>
<feature type="transmembrane region" description="Helical" evidence="1">
    <location>
        <begin position="44"/>
        <end position="62"/>
    </location>
</feature>
<name>A0A2U1EUP6_9PSEU</name>
<reference evidence="3 4" key="1">
    <citation type="submission" date="2018-04" db="EMBL/GenBank/DDBJ databases">
        <title>Genomic Encyclopedia of Type Strains, Phase IV (KMG-IV): sequencing the most valuable type-strain genomes for metagenomic binning, comparative biology and taxonomic classification.</title>
        <authorList>
            <person name="Goeker M."/>
        </authorList>
    </citation>
    <scope>NUCLEOTIDE SEQUENCE [LARGE SCALE GENOMIC DNA]</scope>
    <source>
        <strain evidence="3 4">DSM 45771</strain>
    </source>
</reference>
<dbReference type="InterPro" id="IPR036691">
    <property type="entry name" value="Endo/exonu/phosph_ase_sf"/>
</dbReference>
<dbReference type="GO" id="GO:0004527">
    <property type="term" value="F:exonuclease activity"/>
    <property type="evidence" value="ECO:0007669"/>
    <property type="project" value="UniProtKB-KW"/>
</dbReference>
<keyword evidence="1" id="KW-0472">Membrane</keyword>
<dbReference type="AlphaFoldDB" id="A0A2U1EUP6"/>
<evidence type="ECO:0000256" key="1">
    <source>
        <dbReference type="SAM" id="Phobius"/>
    </source>
</evidence>
<dbReference type="Proteomes" id="UP000245639">
    <property type="component" value="Unassembled WGS sequence"/>
</dbReference>
<comment type="caution">
    <text evidence="3">The sequence shown here is derived from an EMBL/GenBank/DDBJ whole genome shotgun (WGS) entry which is preliminary data.</text>
</comment>
<evidence type="ECO:0000259" key="2">
    <source>
        <dbReference type="Pfam" id="PF03372"/>
    </source>
</evidence>
<dbReference type="RefSeq" id="WP_133252059.1">
    <property type="nucleotide sequence ID" value="NZ_QEKW01000020.1"/>
</dbReference>
<dbReference type="GO" id="GO:0004519">
    <property type="term" value="F:endonuclease activity"/>
    <property type="evidence" value="ECO:0007669"/>
    <property type="project" value="UniProtKB-KW"/>
</dbReference>
<accession>A0A2U1EUP6</accession>
<feature type="transmembrane region" description="Helical" evidence="1">
    <location>
        <begin position="69"/>
        <end position="87"/>
    </location>
</feature>
<feature type="domain" description="Endonuclease/exonuclease/phosphatase" evidence="2">
    <location>
        <begin position="121"/>
        <end position="301"/>
    </location>
</feature>
<keyword evidence="3" id="KW-0269">Exonuclease</keyword>